<proteinExistence type="predicted"/>
<evidence type="ECO:0000313" key="5">
    <source>
        <dbReference type="Proteomes" id="UP000688137"/>
    </source>
</evidence>
<comment type="caution">
    <text evidence="4">The sequence shown here is derived from an EMBL/GenBank/DDBJ whole genome shotgun (WGS) entry which is preliminary data.</text>
</comment>
<dbReference type="OMA" id="ENQHIRS"/>
<dbReference type="SMART" id="SM00220">
    <property type="entry name" value="S_TKc"/>
    <property type="match status" value="1"/>
</dbReference>
<name>A0A8S1JQ81_PARPR</name>
<feature type="domain" description="Protein kinase" evidence="3">
    <location>
        <begin position="10"/>
        <end position="273"/>
    </location>
</feature>
<dbReference type="InterPro" id="IPR050235">
    <property type="entry name" value="CK1_Ser-Thr_kinase"/>
</dbReference>
<evidence type="ECO:0000256" key="1">
    <source>
        <dbReference type="ARBA" id="ARBA00012513"/>
    </source>
</evidence>
<dbReference type="EMBL" id="CAJJDM010000003">
    <property type="protein sequence ID" value="CAD8044065.1"/>
    <property type="molecule type" value="Genomic_DNA"/>
</dbReference>
<dbReference type="GO" id="GO:0005524">
    <property type="term" value="F:ATP binding"/>
    <property type="evidence" value="ECO:0007669"/>
    <property type="project" value="InterPro"/>
</dbReference>
<dbReference type="EC" id="2.7.11.1" evidence="1"/>
<reference evidence="4" key="1">
    <citation type="submission" date="2021-01" db="EMBL/GenBank/DDBJ databases">
        <authorList>
            <consortium name="Genoscope - CEA"/>
            <person name="William W."/>
        </authorList>
    </citation>
    <scope>NUCLEOTIDE SEQUENCE</scope>
</reference>
<dbReference type="InterPro" id="IPR008271">
    <property type="entry name" value="Ser/Thr_kinase_AS"/>
</dbReference>
<keyword evidence="5" id="KW-1185">Reference proteome</keyword>
<dbReference type="CDD" id="cd14016">
    <property type="entry name" value="STKc_CK1"/>
    <property type="match status" value="1"/>
</dbReference>
<dbReference type="AlphaFoldDB" id="A0A8S1JQ81"/>
<gene>
    <name evidence="4" type="ORF">PPRIM_AZ9-3.1.T0060147</name>
</gene>
<dbReference type="InterPro" id="IPR000719">
    <property type="entry name" value="Prot_kinase_dom"/>
</dbReference>
<dbReference type="Proteomes" id="UP000688137">
    <property type="component" value="Unassembled WGS sequence"/>
</dbReference>
<dbReference type="PROSITE" id="PS50011">
    <property type="entry name" value="PROTEIN_KINASE_DOM"/>
    <property type="match status" value="1"/>
</dbReference>
<protein>
    <recommendedName>
        <fullName evidence="2">Casein kinase I</fullName>
        <ecNumber evidence="1">2.7.11.1</ecNumber>
    </recommendedName>
</protein>
<dbReference type="GO" id="GO:0004674">
    <property type="term" value="F:protein serine/threonine kinase activity"/>
    <property type="evidence" value="ECO:0007669"/>
    <property type="project" value="UniProtKB-EC"/>
</dbReference>
<dbReference type="PANTHER" id="PTHR11909">
    <property type="entry name" value="CASEIN KINASE-RELATED"/>
    <property type="match status" value="1"/>
</dbReference>
<sequence length="456" mass="53085">MKSLRINNQYILSRKIASGAFGFVMLGFDQKTGQQVAIKIEKPENEHIRSLEKEVDIIRKLEGVQGVPQMLYFGKQDDFNVLVLQLLSKDLSSLIKQQKKFSLKTILQIGIKLVEVLDDIHQKGVLHRDLKPENIMIDENNRFYIIDYGISKAFLRKNGAHLPFKDRQPFIGTSRYASIAAHKGNELGRKDDLESLIYILLYFYFGKLPWQNIKQIPSDQKIQKVGEIKQKQTADLFKNLPEELKKIYDYLRKLTYATEPDYKSIVKLFQQAAKNGKITIDSIYDWDIQNTAQTEIYSRFGTIQFDDNFQIDKYPSNQQINIKQNHINPNKRKTFCPSLIKQSFNQNLFSFGKEQSGQSNGSSPLGNINSIHQLSRDEISEDTEYIIPEEFQQNQNLRVRTLPDYLKKPKIKQRPTQTLVFDDDWVMDSDTHLVDNYKKLQSLSNQITTIFQNKQK</sequence>
<organism evidence="4 5">
    <name type="scientific">Paramecium primaurelia</name>
    <dbReference type="NCBI Taxonomy" id="5886"/>
    <lineage>
        <taxon>Eukaryota</taxon>
        <taxon>Sar</taxon>
        <taxon>Alveolata</taxon>
        <taxon>Ciliophora</taxon>
        <taxon>Intramacronucleata</taxon>
        <taxon>Oligohymenophorea</taxon>
        <taxon>Peniculida</taxon>
        <taxon>Parameciidae</taxon>
        <taxon>Paramecium</taxon>
    </lineage>
</organism>
<evidence type="ECO:0000313" key="4">
    <source>
        <dbReference type="EMBL" id="CAD8044065.1"/>
    </source>
</evidence>
<evidence type="ECO:0000259" key="3">
    <source>
        <dbReference type="PROSITE" id="PS50011"/>
    </source>
</evidence>
<dbReference type="Pfam" id="PF00069">
    <property type="entry name" value="Pkinase"/>
    <property type="match status" value="1"/>
</dbReference>
<dbReference type="FunFam" id="1.10.510.10:FF:000616">
    <property type="entry name" value="Uncharacterized protein"/>
    <property type="match status" value="1"/>
</dbReference>
<accession>A0A8S1JQ81</accession>
<dbReference type="PROSITE" id="PS00108">
    <property type="entry name" value="PROTEIN_KINASE_ST"/>
    <property type="match status" value="1"/>
</dbReference>
<evidence type="ECO:0000256" key="2">
    <source>
        <dbReference type="ARBA" id="ARBA00023860"/>
    </source>
</evidence>